<dbReference type="InterPro" id="IPR036390">
    <property type="entry name" value="WH_DNA-bd_sf"/>
</dbReference>
<dbReference type="SUPFAM" id="SSF46785">
    <property type="entry name" value="Winged helix' DNA-binding domain"/>
    <property type="match status" value="1"/>
</dbReference>
<gene>
    <name evidence="5" type="ORF">IBL26_06430</name>
</gene>
<dbReference type="RefSeq" id="WP_187783641.1">
    <property type="nucleotide sequence ID" value="NZ_JACTVA010000007.1"/>
</dbReference>
<dbReference type="Gene3D" id="1.10.10.10">
    <property type="entry name" value="Winged helix-like DNA-binding domain superfamily/Winged helix DNA-binding domain"/>
    <property type="match status" value="1"/>
</dbReference>
<reference evidence="5 6" key="1">
    <citation type="journal article" date="2013" name="Int. J. Syst. Evol. Microbiol.">
        <title>Roseomonas aerophila sp. nov., isolated from air.</title>
        <authorList>
            <person name="Kim S.J."/>
            <person name="Weon H.Y."/>
            <person name="Ahn J.H."/>
            <person name="Hong S.B."/>
            <person name="Seok S.J."/>
            <person name="Whang K.S."/>
            <person name="Kwon S.W."/>
        </authorList>
    </citation>
    <scope>NUCLEOTIDE SEQUENCE [LARGE SCALE GENOMIC DNA]</scope>
    <source>
        <strain evidence="5 6">NBRC 108923</strain>
    </source>
</reference>
<keyword evidence="2" id="KW-0238">DNA-binding</keyword>
<protein>
    <submittedName>
        <fullName evidence="5">Helix-turn-helix transcriptional regulator</fullName>
    </submittedName>
</protein>
<sequence length="154" mass="17124">MRRKSFGNARCPVARSLDMIGDWWTLLLVRDALRGTRRFSEFQESLGLAPNILTARLRKMVEDGILETRPSPERSDRCEYHLTAKGQQLQVVLVALRQWGEDHLYQPGEAMTAMVDTTHGEPVRRLGVVSASGQALRPDEVDIRVGSKAAAGPG</sequence>
<name>A0ABR7RK01_9PROT</name>
<dbReference type="InterPro" id="IPR002577">
    <property type="entry name" value="HTH_HxlR"/>
</dbReference>
<dbReference type="Proteomes" id="UP000626026">
    <property type="component" value="Unassembled WGS sequence"/>
</dbReference>
<keyword evidence="3" id="KW-0804">Transcription</keyword>
<evidence type="ECO:0000313" key="6">
    <source>
        <dbReference type="Proteomes" id="UP000626026"/>
    </source>
</evidence>
<keyword evidence="6" id="KW-1185">Reference proteome</keyword>
<evidence type="ECO:0000259" key="4">
    <source>
        <dbReference type="PROSITE" id="PS51118"/>
    </source>
</evidence>
<dbReference type="PANTHER" id="PTHR33204:SF18">
    <property type="entry name" value="TRANSCRIPTIONAL REGULATORY PROTEIN"/>
    <property type="match status" value="1"/>
</dbReference>
<comment type="caution">
    <text evidence="5">The sequence shown here is derived from an EMBL/GenBank/DDBJ whole genome shotgun (WGS) entry which is preliminary data.</text>
</comment>
<evidence type="ECO:0000313" key="5">
    <source>
        <dbReference type="EMBL" id="MBC9206467.1"/>
    </source>
</evidence>
<dbReference type="Pfam" id="PF01638">
    <property type="entry name" value="HxlR"/>
    <property type="match status" value="1"/>
</dbReference>
<dbReference type="InterPro" id="IPR036388">
    <property type="entry name" value="WH-like_DNA-bd_sf"/>
</dbReference>
<dbReference type="PANTHER" id="PTHR33204">
    <property type="entry name" value="TRANSCRIPTIONAL REGULATOR, MARR FAMILY"/>
    <property type="match status" value="1"/>
</dbReference>
<evidence type="ECO:0000256" key="3">
    <source>
        <dbReference type="ARBA" id="ARBA00023163"/>
    </source>
</evidence>
<keyword evidence="1" id="KW-0805">Transcription regulation</keyword>
<organism evidence="5 6">
    <name type="scientific">Teichococcus aerophilus</name>
    <dbReference type="NCBI Taxonomy" id="1224513"/>
    <lineage>
        <taxon>Bacteria</taxon>
        <taxon>Pseudomonadati</taxon>
        <taxon>Pseudomonadota</taxon>
        <taxon>Alphaproteobacteria</taxon>
        <taxon>Acetobacterales</taxon>
        <taxon>Roseomonadaceae</taxon>
        <taxon>Roseomonas</taxon>
    </lineage>
</organism>
<evidence type="ECO:0000256" key="1">
    <source>
        <dbReference type="ARBA" id="ARBA00023015"/>
    </source>
</evidence>
<proteinExistence type="predicted"/>
<accession>A0ABR7RK01</accession>
<feature type="domain" description="HTH hxlR-type" evidence="4">
    <location>
        <begin position="11"/>
        <end position="108"/>
    </location>
</feature>
<dbReference type="EMBL" id="JACTVA010000007">
    <property type="protein sequence ID" value="MBC9206467.1"/>
    <property type="molecule type" value="Genomic_DNA"/>
</dbReference>
<dbReference type="PROSITE" id="PS51118">
    <property type="entry name" value="HTH_HXLR"/>
    <property type="match status" value="1"/>
</dbReference>
<evidence type="ECO:0000256" key="2">
    <source>
        <dbReference type="ARBA" id="ARBA00023125"/>
    </source>
</evidence>